<protein>
    <submittedName>
        <fullName evidence="3">Uncharacterized protein</fullName>
    </submittedName>
</protein>
<feature type="domain" description="DUF4832" evidence="1">
    <location>
        <begin position="292"/>
        <end position="515"/>
    </location>
</feature>
<keyword evidence="4" id="KW-1185">Reference proteome</keyword>
<dbReference type="STRING" id="1754190.A0A1Y2FR51"/>
<sequence>MKIFIPKITLISLLLINKHIRINCKPTLNSNVYDLSSEIYDYYHNIVKNENISEKEVHLDLDLTSNKTIDEGNKILVKKSNSPLQSVNYIKYEEALTEVANPYRGFYEQAYISIKRNITESFSDVPSSNLVRLLIDISDFQNDDLNDDSINYLKNIFSNLEANHQTAVVRFSYHKNFDDQYKTTEPNIDRVLGHLDKLAKVLNFYNDTVASVECGLFGAYGEMFQSDVSEIQNSKRSFISSSIKKWLEILNETITISVRTPQHYIDFYEDIHNVTITDLSKHQPFSSEPEYRIGIFNDAYFSSSDDIGTYTNRNNEIEWISNQATHTLFGGEFANNTGNDMGDVIIDCMNISIEAFKTHTSYLNSEFYENTIAKLKEHKCLGPSDNYNNQTEYNYIENHLGYRYVVKNVRLTTEAESNGIFGAEISIENVGFANLIKQKSIYVIMTDNNDRRYDLTNSLKITNSDPCQWWSKTITVINIEGILPSNMSNGNYKLYLRIASNSNGGLNGYPIRFANDDEFIWNESLGANYLGDFAIVEHNENPPEAIPVAYIQENMEPFNSKYPSFKFKGMLDYTENYYLGVPELKEIDNFNIYELTDTNSAKYHTWHMDSEINPSLLYLSNGVSGNVGEPSDYCLDLGTFTDVYGYNFLSTVKCSNTKHKFMYGKSFSNSIDVYDLNDNHLTDSDKNDLCLFYSMTPKLDKCSLSSSEENMSWEKVNIYPEYIAIKYNGMLNNDSNQYLGVPELKEYTKISISNGKDSTSAKYRTWHVSNKETPSLLYLSNGTFGNNGEPSNYCLDLSADLNGQGYNYLSVVECSKAQHKFMFGGSLNNSFDIYKKNGDHLTDKDGDNVCLYYSATPSSNKCNNSENEINMHWKKHVIKTTYTPVRFKGTLTDTENYYLGVPELKDHNNFNIYELNDIESAKYHTWHVISDNSPSLLYLSDGANDDIGKPTNYCLDLGTYTNDKGYNFLSVVDCSKAQHKFVYGDSFSNSIEVYKRDGNPLTNANGVNLCLFYSMTPCLDECNLNIQNMKWDRYTYKTTYIPMRFKGTLTDTTNYYLGVPKLKEHNNFNIYELNDIESAKYHTWHVISDNSPSLLYLSNGANDNIGKPTNYCLDLGTYTNDKGYNFLSVVDCSKAQHKFLYGGSFSNSIEVYNMDGNPLTNANGVNLCLFYSMTPCLDECNLNIQNMKWDQESFKPTYIPMRFKGTLTDTTNYYLGVPNLKEHNNFNIYELNDIESAKYHTWQVTSDNSPSLLYLSDGVNGDIGEPTNYCLDLGTYTNNKGYNFLSVVDCSKAQHKFLYGGSFSNSIEVYNMDGNPLTNANGVNLCLFYSMTPCLDECNLNIENMKWDKY</sequence>
<accession>A0A1Y2FR51</accession>
<proteinExistence type="predicted"/>
<comment type="caution">
    <text evidence="3">The sequence shown here is derived from an EMBL/GenBank/DDBJ whole genome shotgun (WGS) entry which is preliminary data.</text>
</comment>
<reference evidence="3 4" key="1">
    <citation type="submission" date="2016-08" db="EMBL/GenBank/DDBJ databases">
        <title>A Parts List for Fungal Cellulosomes Revealed by Comparative Genomics.</title>
        <authorList>
            <consortium name="DOE Joint Genome Institute"/>
            <person name="Haitjema C.H."/>
            <person name="Gilmore S.P."/>
            <person name="Henske J.K."/>
            <person name="Solomon K.V."/>
            <person name="De Groot R."/>
            <person name="Kuo A."/>
            <person name="Mondo S.J."/>
            <person name="Salamov A.A."/>
            <person name="Labutti K."/>
            <person name="Zhao Z."/>
            <person name="Chiniquy J."/>
            <person name="Barry K."/>
            <person name="Brewer H.M."/>
            <person name="Purvine S.O."/>
            <person name="Wright A.T."/>
            <person name="Boxma B."/>
            <person name="Van Alen T."/>
            <person name="Hackstein J.H."/>
            <person name="Baker S.E."/>
            <person name="Grigoriev I.V."/>
            <person name="O'Malley M.A."/>
        </authorList>
    </citation>
    <scope>NUCLEOTIDE SEQUENCE [LARGE SCALE GENOMIC DNA]</scope>
    <source>
        <strain evidence="3 4">G1</strain>
    </source>
</reference>
<dbReference type="OrthoDB" id="6085154at2759"/>
<evidence type="ECO:0000259" key="2">
    <source>
        <dbReference type="Pfam" id="PF16173"/>
    </source>
</evidence>
<feature type="domain" description="DUF4874" evidence="2">
    <location>
        <begin position="101"/>
        <end position="263"/>
    </location>
</feature>
<dbReference type="Pfam" id="PF16116">
    <property type="entry name" value="DUF4832"/>
    <property type="match status" value="1"/>
</dbReference>
<gene>
    <name evidence="3" type="ORF">LY90DRAFT_498680</name>
</gene>
<evidence type="ECO:0000259" key="1">
    <source>
        <dbReference type="Pfam" id="PF16116"/>
    </source>
</evidence>
<evidence type="ECO:0000313" key="3">
    <source>
        <dbReference type="EMBL" id="ORY86458.1"/>
    </source>
</evidence>
<dbReference type="InterPro" id="IPR032379">
    <property type="entry name" value="DUF4874"/>
</dbReference>
<dbReference type="PROSITE" id="PS50231">
    <property type="entry name" value="RICIN_B_LECTIN"/>
    <property type="match status" value="1"/>
</dbReference>
<dbReference type="InterPro" id="IPR032267">
    <property type="entry name" value="DUF4832"/>
</dbReference>
<organism evidence="3 4">
    <name type="scientific">Neocallimastix californiae</name>
    <dbReference type="NCBI Taxonomy" id="1754190"/>
    <lineage>
        <taxon>Eukaryota</taxon>
        <taxon>Fungi</taxon>
        <taxon>Fungi incertae sedis</taxon>
        <taxon>Chytridiomycota</taxon>
        <taxon>Chytridiomycota incertae sedis</taxon>
        <taxon>Neocallimastigomycetes</taxon>
        <taxon>Neocallimastigales</taxon>
        <taxon>Neocallimastigaceae</taxon>
        <taxon>Neocallimastix</taxon>
    </lineage>
</organism>
<dbReference type="EMBL" id="MCOG01000002">
    <property type="protein sequence ID" value="ORY86458.1"/>
    <property type="molecule type" value="Genomic_DNA"/>
</dbReference>
<dbReference type="Proteomes" id="UP000193920">
    <property type="component" value="Unassembled WGS sequence"/>
</dbReference>
<dbReference type="Pfam" id="PF16173">
    <property type="entry name" value="DUF4874"/>
    <property type="match status" value="1"/>
</dbReference>
<evidence type="ECO:0000313" key="4">
    <source>
        <dbReference type="Proteomes" id="UP000193920"/>
    </source>
</evidence>
<name>A0A1Y2FR51_9FUNG</name>